<dbReference type="AlphaFoldDB" id="A0AB74UXU0"/>
<reference evidence="1" key="1">
    <citation type="submission" date="2024-10" db="EMBL/GenBank/DDBJ databases">
        <authorList>
            <person name="Lesea H.P."/>
            <person name="Kuehl J.V."/>
            <person name="Chandonia J.-M."/>
        </authorList>
    </citation>
    <scope>NUCLEOTIDE SEQUENCE</scope>
    <source>
        <strain evidence="1">FW102-FHT14D07</strain>
    </source>
</reference>
<accession>A0AB74UXU0</accession>
<proteinExistence type="predicted"/>
<name>A0AB74UXU0_9GAMM</name>
<dbReference type="EMBL" id="CP170721">
    <property type="protein sequence ID" value="XIA19155.1"/>
    <property type="molecule type" value="Genomic_DNA"/>
</dbReference>
<gene>
    <name evidence="1" type="ORF">ACFYG5_03150</name>
</gene>
<dbReference type="RefSeq" id="WP_395119662.1">
    <property type="nucleotide sequence ID" value="NZ_CP170721.1"/>
</dbReference>
<evidence type="ECO:0000313" key="1">
    <source>
        <dbReference type="EMBL" id="XIA19155.1"/>
    </source>
</evidence>
<sequence length="58" mass="6787">MNIIDHGHDDPIPFELSESDRAIADQCKHAIAEQRYYLNTRDRLQQRRRDEHKQGGAA</sequence>
<protein>
    <submittedName>
        <fullName evidence="1">Uncharacterized protein</fullName>
    </submittedName>
</protein>
<organism evidence="1">
    <name type="scientific">Rhodanobacter sp. FW102-FHT14D07</name>
    <dbReference type="NCBI Taxonomy" id="3351462"/>
    <lineage>
        <taxon>Bacteria</taxon>
        <taxon>Pseudomonadati</taxon>
        <taxon>Pseudomonadota</taxon>
        <taxon>Gammaproteobacteria</taxon>
        <taxon>Lysobacterales</taxon>
        <taxon>Rhodanobacteraceae</taxon>
        <taxon>Rhodanobacter</taxon>
    </lineage>
</organism>